<sequence>MCLSVLVRIIPVLAKEDALLTEQIVWNCDHQGSERVRCDDYPNCVVEHDDYNPEFSKEFCRSCKEVTWVDKAIAMTETRLGIPNDPVFWKRRTTLARLEFLKEFPIAKGNGRKPNPVEPSLELFKSTGMFRPGTPMPEQKKN</sequence>
<comment type="caution">
    <text evidence="1">The sequence shown here is derived from an EMBL/GenBank/DDBJ whole genome shotgun (WGS) entry which is preliminary data.</text>
</comment>
<keyword evidence="2" id="KW-1185">Reference proteome</keyword>
<dbReference type="EMBL" id="SKBQ01000025">
    <property type="protein sequence ID" value="TPX14825.1"/>
    <property type="molecule type" value="Genomic_DNA"/>
</dbReference>
<reference evidence="1 2" key="1">
    <citation type="submission" date="2019-06" db="EMBL/GenBank/DDBJ databases">
        <title>Draft genome sequence of the filamentous fungus Phialemoniopsis curvata isolated from diesel fuel.</title>
        <authorList>
            <person name="Varaljay V.A."/>
            <person name="Lyon W.J."/>
            <person name="Crouch A.L."/>
            <person name="Drake C.E."/>
            <person name="Hollomon J.M."/>
            <person name="Nadeau L.J."/>
            <person name="Nunn H.S."/>
            <person name="Stevenson B.S."/>
            <person name="Bojanowski C.L."/>
            <person name="Crookes-Goodson W.J."/>
        </authorList>
    </citation>
    <scope>NUCLEOTIDE SEQUENCE [LARGE SCALE GENOMIC DNA]</scope>
    <source>
        <strain evidence="1 2">D216</strain>
    </source>
</reference>
<dbReference type="AlphaFoldDB" id="A0A507AVK0"/>
<organism evidence="1 2">
    <name type="scientific">Thyridium curvatum</name>
    <dbReference type="NCBI Taxonomy" id="1093900"/>
    <lineage>
        <taxon>Eukaryota</taxon>
        <taxon>Fungi</taxon>
        <taxon>Dikarya</taxon>
        <taxon>Ascomycota</taxon>
        <taxon>Pezizomycotina</taxon>
        <taxon>Sordariomycetes</taxon>
        <taxon>Sordariomycetidae</taxon>
        <taxon>Thyridiales</taxon>
        <taxon>Thyridiaceae</taxon>
        <taxon>Thyridium</taxon>
    </lineage>
</organism>
<protein>
    <submittedName>
        <fullName evidence="1">Uncharacterized protein</fullName>
    </submittedName>
</protein>
<proteinExistence type="predicted"/>
<dbReference type="GeneID" id="41972381"/>
<name>A0A507AVK0_9PEZI</name>
<dbReference type="Proteomes" id="UP000319257">
    <property type="component" value="Unassembled WGS sequence"/>
</dbReference>
<dbReference type="InParanoid" id="A0A507AVK0"/>
<evidence type="ECO:0000313" key="2">
    <source>
        <dbReference type="Proteomes" id="UP000319257"/>
    </source>
</evidence>
<accession>A0A507AVK0</accession>
<evidence type="ECO:0000313" key="1">
    <source>
        <dbReference type="EMBL" id="TPX14825.1"/>
    </source>
</evidence>
<dbReference type="RefSeq" id="XP_030996536.1">
    <property type="nucleotide sequence ID" value="XM_031139399.1"/>
</dbReference>
<gene>
    <name evidence="1" type="ORF">E0L32_004934</name>
</gene>